<dbReference type="InterPro" id="IPR009354">
    <property type="entry name" value="Usg"/>
</dbReference>
<proteinExistence type="predicted"/>
<protein>
    <submittedName>
        <fullName evidence="1">Aspartate-semialdehyde dehydrogenase</fullName>
    </submittedName>
</protein>
<gene>
    <name evidence="1" type="ORF">CH338_12885</name>
</gene>
<dbReference type="Pfam" id="PF06233">
    <property type="entry name" value="Usg"/>
    <property type="match status" value="1"/>
</dbReference>
<reference evidence="1 2" key="1">
    <citation type="submission" date="2017-07" db="EMBL/GenBank/DDBJ databases">
        <title>Draft Genome Sequences of Select Purple Nonsulfur Bacteria.</title>
        <authorList>
            <person name="Lasarre B."/>
            <person name="Mckinlay J.B."/>
        </authorList>
    </citation>
    <scope>NUCLEOTIDE SEQUENCE [LARGE SCALE GENOMIC DNA]</scope>
    <source>
        <strain evidence="1 2">DSM 11907</strain>
    </source>
</reference>
<name>A0A327KJT2_9BRAD</name>
<keyword evidence="2" id="KW-1185">Reference proteome</keyword>
<accession>A0A327KJT2</accession>
<dbReference type="EMBL" id="NPEU01000129">
    <property type="protein sequence ID" value="RAI38374.1"/>
    <property type="molecule type" value="Genomic_DNA"/>
</dbReference>
<dbReference type="AlphaFoldDB" id="A0A327KJT2"/>
<evidence type="ECO:0000313" key="2">
    <source>
        <dbReference type="Proteomes" id="UP000248863"/>
    </source>
</evidence>
<dbReference type="Proteomes" id="UP000248863">
    <property type="component" value="Unassembled WGS sequence"/>
</dbReference>
<dbReference type="OrthoDB" id="9811054at2"/>
<sequence>MGDTMASKDFLQQLHGYGLTTAHILYRRPDHPWLLQTYLWQDYDLHPHFPELNKFLGFWRDKLEGPLHSVTVAHSRLIKPAEIKAVDGVFTLN</sequence>
<comment type="caution">
    <text evidence="1">The sequence shown here is derived from an EMBL/GenBank/DDBJ whole genome shotgun (WGS) entry which is preliminary data.</text>
</comment>
<evidence type="ECO:0000313" key="1">
    <source>
        <dbReference type="EMBL" id="RAI38374.1"/>
    </source>
</evidence>
<organism evidence="1 2">
    <name type="scientific">Rhodoplanes elegans</name>
    <dbReference type="NCBI Taxonomy" id="29408"/>
    <lineage>
        <taxon>Bacteria</taxon>
        <taxon>Pseudomonadati</taxon>
        <taxon>Pseudomonadota</taxon>
        <taxon>Alphaproteobacteria</taxon>
        <taxon>Hyphomicrobiales</taxon>
        <taxon>Nitrobacteraceae</taxon>
        <taxon>Rhodoplanes</taxon>
    </lineage>
</organism>